<protein>
    <submittedName>
        <fullName evidence="1">Uncharacterized protein</fullName>
    </submittedName>
</protein>
<sequence>MLCLVCLSGILLGTQNLLSIK</sequence>
<reference evidence="1" key="1">
    <citation type="submission" date="2014-11" db="EMBL/GenBank/DDBJ databases">
        <authorList>
            <person name="Amaro Gonzalez C."/>
        </authorList>
    </citation>
    <scope>NUCLEOTIDE SEQUENCE</scope>
</reference>
<proteinExistence type="predicted"/>
<evidence type="ECO:0000313" key="1">
    <source>
        <dbReference type="EMBL" id="JAH06798.1"/>
    </source>
</evidence>
<reference evidence="1" key="2">
    <citation type="journal article" date="2015" name="Fish Shellfish Immunol.">
        <title>Early steps in the European eel (Anguilla anguilla)-Vibrio vulnificus interaction in the gills: Role of the RtxA13 toxin.</title>
        <authorList>
            <person name="Callol A."/>
            <person name="Pajuelo D."/>
            <person name="Ebbesson L."/>
            <person name="Teles M."/>
            <person name="MacKenzie S."/>
            <person name="Amaro C."/>
        </authorList>
    </citation>
    <scope>NUCLEOTIDE SEQUENCE</scope>
</reference>
<name>A0A0E9PSH9_ANGAN</name>
<dbReference type="EMBL" id="GBXM01101779">
    <property type="protein sequence ID" value="JAH06798.1"/>
    <property type="molecule type" value="Transcribed_RNA"/>
</dbReference>
<accession>A0A0E9PSH9</accession>
<organism evidence="1">
    <name type="scientific">Anguilla anguilla</name>
    <name type="common">European freshwater eel</name>
    <name type="synonym">Muraena anguilla</name>
    <dbReference type="NCBI Taxonomy" id="7936"/>
    <lineage>
        <taxon>Eukaryota</taxon>
        <taxon>Metazoa</taxon>
        <taxon>Chordata</taxon>
        <taxon>Craniata</taxon>
        <taxon>Vertebrata</taxon>
        <taxon>Euteleostomi</taxon>
        <taxon>Actinopterygii</taxon>
        <taxon>Neopterygii</taxon>
        <taxon>Teleostei</taxon>
        <taxon>Anguilliformes</taxon>
        <taxon>Anguillidae</taxon>
        <taxon>Anguilla</taxon>
    </lineage>
</organism>
<dbReference type="AlphaFoldDB" id="A0A0E9PSH9"/>